<dbReference type="GO" id="GO:0005524">
    <property type="term" value="F:ATP binding"/>
    <property type="evidence" value="ECO:0007669"/>
    <property type="project" value="InterPro"/>
</dbReference>
<dbReference type="Gene3D" id="1.10.510.10">
    <property type="entry name" value="Transferase(Phosphotransferase) domain 1"/>
    <property type="match status" value="1"/>
</dbReference>
<gene>
    <name evidence="2" type="ORF">DICSQDRAFT_22180</name>
</gene>
<evidence type="ECO:0000313" key="3">
    <source>
        <dbReference type="Proteomes" id="UP000053319"/>
    </source>
</evidence>
<proteinExistence type="predicted"/>
<feature type="non-terminal residue" evidence="2">
    <location>
        <position position="1"/>
    </location>
</feature>
<dbReference type="GeneID" id="18841588"/>
<protein>
    <recommendedName>
        <fullName evidence="1">Protein kinase domain-containing protein</fullName>
    </recommendedName>
</protein>
<dbReference type="HOGENOM" id="CLU_138921_1_0_1"/>
<dbReference type="AlphaFoldDB" id="R7ST70"/>
<dbReference type="SUPFAM" id="SSF56112">
    <property type="entry name" value="Protein kinase-like (PK-like)"/>
    <property type="match status" value="1"/>
</dbReference>
<feature type="non-terminal residue" evidence="2">
    <location>
        <position position="105"/>
    </location>
</feature>
<dbReference type="KEGG" id="dsq:DICSQDRAFT_22180"/>
<dbReference type="RefSeq" id="XP_007367803.1">
    <property type="nucleotide sequence ID" value="XM_007367741.1"/>
</dbReference>
<dbReference type="Pfam" id="PF17667">
    <property type="entry name" value="Pkinase_fungal"/>
    <property type="match status" value="1"/>
</dbReference>
<dbReference type="EMBL" id="JH719424">
    <property type="protein sequence ID" value="EJF59424.1"/>
    <property type="molecule type" value="Genomic_DNA"/>
</dbReference>
<dbReference type="InterPro" id="IPR040976">
    <property type="entry name" value="Pkinase_fungal"/>
</dbReference>
<accession>R7ST70</accession>
<dbReference type="GO" id="GO:0004672">
    <property type="term" value="F:protein kinase activity"/>
    <property type="evidence" value="ECO:0007669"/>
    <property type="project" value="InterPro"/>
</dbReference>
<evidence type="ECO:0000313" key="2">
    <source>
        <dbReference type="EMBL" id="EJF59424.1"/>
    </source>
</evidence>
<name>R7ST70_DICSQ</name>
<dbReference type="OrthoDB" id="2757790at2759"/>
<feature type="domain" description="Protein kinase" evidence="1">
    <location>
        <begin position="1"/>
        <end position="105"/>
    </location>
</feature>
<dbReference type="PROSITE" id="PS50011">
    <property type="entry name" value="PROTEIN_KINASE_DOM"/>
    <property type="match status" value="1"/>
</dbReference>
<organism evidence="2 3">
    <name type="scientific">Dichomitus squalens (strain LYAD-421)</name>
    <name type="common">Western red white-rot fungus</name>
    <dbReference type="NCBI Taxonomy" id="732165"/>
    <lineage>
        <taxon>Eukaryota</taxon>
        <taxon>Fungi</taxon>
        <taxon>Dikarya</taxon>
        <taxon>Basidiomycota</taxon>
        <taxon>Agaricomycotina</taxon>
        <taxon>Agaricomycetes</taxon>
        <taxon>Polyporales</taxon>
        <taxon>Polyporaceae</taxon>
        <taxon>Dichomitus</taxon>
    </lineage>
</organism>
<dbReference type="Proteomes" id="UP000053319">
    <property type="component" value="Unassembled WGS sequence"/>
</dbReference>
<evidence type="ECO:0000259" key="1">
    <source>
        <dbReference type="PROSITE" id="PS50011"/>
    </source>
</evidence>
<reference evidence="2 3" key="1">
    <citation type="journal article" date="2012" name="Science">
        <title>The Paleozoic origin of enzymatic lignin decomposition reconstructed from 31 fungal genomes.</title>
        <authorList>
            <person name="Floudas D."/>
            <person name="Binder M."/>
            <person name="Riley R."/>
            <person name="Barry K."/>
            <person name="Blanchette R.A."/>
            <person name="Henrissat B."/>
            <person name="Martinez A.T."/>
            <person name="Otillar R."/>
            <person name="Spatafora J.W."/>
            <person name="Yadav J.S."/>
            <person name="Aerts A."/>
            <person name="Benoit I."/>
            <person name="Boyd A."/>
            <person name="Carlson A."/>
            <person name="Copeland A."/>
            <person name="Coutinho P.M."/>
            <person name="de Vries R.P."/>
            <person name="Ferreira P."/>
            <person name="Findley K."/>
            <person name="Foster B."/>
            <person name="Gaskell J."/>
            <person name="Glotzer D."/>
            <person name="Gorecki P."/>
            <person name="Heitman J."/>
            <person name="Hesse C."/>
            <person name="Hori C."/>
            <person name="Igarashi K."/>
            <person name="Jurgens J.A."/>
            <person name="Kallen N."/>
            <person name="Kersten P."/>
            <person name="Kohler A."/>
            <person name="Kuees U."/>
            <person name="Kumar T.K.A."/>
            <person name="Kuo A."/>
            <person name="LaButti K."/>
            <person name="Larrondo L.F."/>
            <person name="Lindquist E."/>
            <person name="Ling A."/>
            <person name="Lombard V."/>
            <person name="Lucas S."/>
            <person name="Lundell T."/>
            <person name="Martin R."/>
            <person name="McLaughlin D.J."/>
            <person name="Morgenstern I."/>
            <person name="Morin E."/>
            <person name="Murat C."/>
            <person name="Nagy L.G."/>
            <person name="Nolan M."/>
            <person name="Ohm R.A."/>
            <person name="Patyshakuliyeva A."/>
            <person name="Rokas A."/>
            <person name="Ruiz-Duenas F.J."/>
            <person name="Sabat G."/>
            <person name="Salamov A."/>
            <person name="Samejima M."/>
            <person name="Schmutz J."/>
            <person name="Slot J.C."/>
            <person name="St John F."/>
            <person name="Stenlid J."/>
            <person name="Sun H."/>
            <person name="Sun S."/>
            <person name="Syed K."/>
            <person name="Tsang A."/>
            <person name="Wiebenga A."/>
            <person name="Young D."/>
            <person name="Pisabarro A."/>
            <person name="Eastwood D.C."/>
            <person name="Martin F."/>
            <person name="Cullen D."/>
            <person name="Grigoriev I.V."/>
            <person name="Hibbett D.S."/>
        </authorList>
    </citation>
    <scope>NUCLEOTIDE SEQUENCE [LARGE SCALE GENOMIC DNA]</scope>
    <source>
        <strain evidence="2 3">LYAD-421 SS1</strain>
    </source>
</reference>
<sequence length="105" mass="12061">HYDVTVKSKILHCDISSGNILILPTFVLQQEGDMTLRVTWRGILADWELSKPISRGEEVNQALRPKRTGTWRYMSVASLMDALHIVQTADEIESFFNVLLYNVIR</sequence>
<dbReference type="InterPro" id="IPR000719">
    <property type="entry name" value="Prot_kinase_dom"/>
</dbReference>
<dbReference type="InterPro" id="IPR011009">
    <property type="entry name" value="Kinase-like_dom_sf"/>
</dbReference>